<dbReference type="EMBL" id="JAZGQO010000008">
    <property type="protein sequence ID" value="KAK6180031.1"/>
    <property type="molecule type" value="Genomic_DNA"/>
</dbReference>
<keyword evidence="3" id="KW-1185">Reference proteome</keyword>
<name>A0AAN8JLG8_PATCE</name>
<dbReference type="AlphaFoldDB" id="A0AAN8JLG8"/>
<gene>
    <name evidence="2" type="ORF">SNE40_012252</name>
</gene>
<evidence type="ECO:0000256" key="1">
    <source>
        <dbReference type="SAM" id="MobiDB-lite"/>
    </source>
</evidence>
<evidence type="ECO:0000313" key="3">
    <source>
        <dbReference type="Proteomes" id="UP001347796"/>
    </source>
</evidence>
<accession>A0AAN8JLG8</accession>
<proteinExistence type="predicted"/>
<evidence type="ECO:0000313" key="2">
    <source>
        <dbReference type="EMBL" id="KAK6180031.1"/>
    </source>
</evidence>
<dbReference type="Proteomes" id="UP001347796">
    <property type="component" value="Unassembled WGS sequence"/>
</dbReference>
<comment type="caution">
    <text evidence="2">The sequence shown here is derived from an EMBL/GenBank/DDBJ whole genome shotgun (WGS) entry which is preliminary data.</text>
</comment>
<organism evidence="2 3">
    <name type="scientific">Patella caerulea</name>
    <name type="common">Rayed Mediterranean limpet</name>
    <dbReference type="NCBI Taxonomy" id="87958"/>
    <lineage>
        <taxon>Eukaryota</taxon>
        <taxon>Metazoa</taxon>
        <taxon>Spiralia</taxon>
        <taxon>Lophotrochozoa</taxon>
        <taxon>Mollusca</taxon>
        <taxon>Gastropoda</taxon>
        <taxon>Patellogastropoda</taxon>
        <taxon>Patelloidea</taxon>
        <taxon>Patellidae</taxon>
        <taxon>Patella</taxon>
    </lineage>
</organism>
<feature type="compositionally biased region" description="Polar residues" evidence="1">
    <location>
        <begin position="173"/>
        <end position="183"/>
    </location>
</feature>
<reference evidence="2 3" key="1">
    <citation type="submission" date="2024-01" db="EMBL/GenBank/DDBJ databases">
        <title>The genome of the rayed Mediterranean limpet Patella caerulea (Linnaeus, 1758).</title>
        <authorList>
            <person name="Anh-Thu Weber A."/>
            <person name="Halstead-Nussloch G."/>
        </authorList>
    </citation>
    <scope>NUCLEOTIDE SEQUENCE [LARGE SCALE GENOMIC DNA]</scope>
    <source>
        <strain evidence="2">AATW-2023a</strain>
        <tissue evidence="2">Whole specimen</tissue>
    </source>
</reference>
<sequence>MYQPKKEKIFNPFRIGKKENYVNDHELYELLRSRELFRLQLDLRKSLKIKLRGLANVQKVNMASLESRKRGFLQRVTKRNKPVLNVEEELEILSLEHKMLRMKQEVVDIEAAKRELLKSDSPLPPQKLSRERIKLRPSMEDIFEDSLLCHILKVEKLNEESEDATGVNELSKADNNSNRSNSVRLPKLFSDTRRSSRNEFLLVTAADEQDRIICDETTPHDRYKKLRQKRLQTLRIKQNALEQRVKNFSFSEVMSGYQSKR</sequence>
<protein>
    <submittedName>
        <fullName evidence="2">Uncharacterized protein</fullName>
    </submittedName>
</protein>
<feature type="region of interest" description="Disordered" evidence="1">
    <location>
        <begin position="162"/>
        <end position="183"/>
    </location>
</feature>